<dbReference type="KEGG" id="htu:Htur_4860"/>
<dbReference type="Proteomes" id="UP000001903">
    <property type="component" value="Plasmid pHTUR03"/>
</dbReference>
<accession>D2S2M1</accession>
<sequence>MGSQIEYANYVGRIWPLGGLTRVVVSPMIQAYLNSTIGLRASPEQGLEAECGGPVKSFSKRQM</sequence>
<gene>
    <name evidence="1" type="ordered locus">Htur_4860</name>
</gene>
<dbReference type="HOGENOM" id="CLU_2875003_0_0_2"/>
<evidence type="ECO:0000313" key="1">
    <source>
        <dbReference type="EMBL" id="ADB63618.1"/>
    </source>
</evidence>
<evidence type="ECO:0000313" key="2">
    <source>
        <dbReference type="Proteomes" id="UP000001903"/>
    </source>
</evidence>
<reference evidence="1 2" key="1">
    <citation type="journal article" date="2010" name="Stand. Genomic Sci.">
        <title>Complete genome sequence of Haloterrigena turkmenica type strain (4k).</title>
        <authorList>
            <person name="Saunders E."/>
            <person name="Tindall B.J."/>
            <person name="Fahnrich R."/>
            <person name="Lapidus A."/>
            <person name="Copeland A."/>
            <person name="Del Rio T.G."/>
            <person name="Lucas S."/>
            <person name="Chen F."/>
            <person name="Tice H."/>
            <person name="Cheng J.F."/>
            <person name="Han C."/>
            <person name="Detter J.C."/>
            <person name="Bruce D."/>
            <person name="Goodwin L."/>
            <person name="Chain P."/>
            <person name="Pitluck S."/>
            <person name="Pati A."/>
            <person name="Ivanova N."/>
            <person name="Mavromatis K."/>
            <person name="Chen A."/>
            <person name="Palaniappan K."/>
            <person name="Land M."/>
            <person name="Hauser L."/>
            <person name="Chang Y.J."/>
            <person name="Jeffries C.D."/>
            <person name="Brettin T."/>
            <person name="Rohde M."/>
            <person name="Goker M."/>
            <person name="Bristow J."/>
            <person name="Eisen J.A."/>
            <person name="Markowitz V."/>
            <person name="Hugenholtz P."/>
            <person name="Klenk H.P."/>
            <person name="Kyrpides N.C."/>
        </authorList>
    </citation>
    <scope>NUCLEOTIDE SEQUENCE [LARGE SCALE GENOMIC DNA]</scope>
    <source>
        <strain evidence="2">ATCC 51198 / DSM 5511 / JCM 9101 / NCIMB 13204 / VKM B-1734 / 4k</strain>
    </source>
</reference>
<name>D2S2M1_HALTV</name>
<geneLocation type="plasmid" evidence="1 2">
    <name>pHTUR03</name>
</geneLocation>
<dbReference type="AlphaFoldDB" id="D2S2M1"/>
<organism evidence="1 2">
    <name type="scientific">Haloterrigena turkmenica (strain ATCC 51198 / DSM 5511 / JCM 9101 / NCIMB 13204 / VKM B-1734 / 4k)</name>
    <name type="common">Halococcus turkmenicus</name>
    <dbReference type="NCBI Taxonomy" id="543526"/>
    <lineage>
        <taxon>Archaea</taxon>
        <taxon>Methanobacteriati</taxon>
        <taxon>Methanobacteriota</taxon>
        <taxon>Stenosarchaea group</taxon>
        <taxon>Halobacteria</taxon>
        <taxon>Halobacteriales</taxon>
        <taxon>Natrialbaceae</taxon>
        <taxon>Haloterrigena</taxon>
    </lineage>
</organism>
<protein>
    <submittedName>
        <fullName evidence="1">Uncharacterized protein</fullName>
    </submittedName>
</protein>
<keyword evidence="2" id="KW-1185">Reference proteome</keyword>
<keyword evidence="1" id="KW-0614">Plasmid</keyword>
<proteinExistence type="predicted"/>
<dbReference type="EMBL" id="CP001863">
    <property type="protein sequence ID" value="ADB63618.1"/>
    <property type="molecule type" value="Genomic_DNA"/>
</dbReference>